<dbReference type="Gene3D" id="1.25.40.10">
    <property type="entry name" value="Tetratricopeptide repeat domain"/>
    <property type="match status" value="1"/>
</dbReference>
<comment type="caution">
    <text evidence="2">Lacks conserved residue(s) required for the propagation of feature annotation.</text>
</comment>
<dbReference type="Gene3D" id="3.40.50.300">
    <property type="entry name" value="P-loop containing nucleotide triphosphate hydrolases"/>
    <property type="match status" value="1"/>
</dbReference>
<sequence>MASSHSQSLVNLLALDGGGIRGVSELLILHEIMSRIQHDLALPDLPRPCDYFHLIGGTSTGGLIALMVGRLRMNTKEALEQYNAIAGRIFSKKNRKLKIQDGAFKASTLEAEMKRMVAARSTGNDSLRMLDEVVTADTGRSMVCAVTASNMEHPRRFRSYKVRENLEINCAIWEAARATTAAPTFFKRISIAEPGQIAEDFLDAGIKCNNPAEEVMEEARLVFNDNQPVGCILSIGTGHPGTVGLTKPDAFQKVLPLELITALKQIATSCEETANRLTRRFLERPDIYFRFSVTHGAGLVSLEEWKRMGEIKGHTEAYLRDPLVSKSIDSIVKKLCAHGSARGLSEDGSVTLGQICGRVISSLSLRQVKSIQEPAFLVPFERDPNFIGRSTIMQDIDKRIKTQRRVALCGIGGIGKSQIAIEYCYVWKERNPSGHVLWVHASTPDRFDQAYKYIARKLCLPGFDDPKVDTIDMLVNWLCKEENGPWLFALDNADDIDMFFKPPRFVDSLPRGSNGIIIITTRDKRVGERLIGGEEVIMINQFSPEDAEHLFRSKTLRSDNSTTNTIQYLLKELGFIPLAITQAAAFIKENSITVAEYIKELVKDDFHLQEYLFEDLPDFRRDSASVNSVVRTWKLSFDRITIQNPQAADLLSLIAVIDRQAIPQSLLQKYLERSIDLIKALGTLKAFSLIAVERGGSIFEVHRLVHLSTQKWLALEGTLEEWQKRAFVLMVDNFPSGIHETRKLCEVLLPHTLAVLRYRYLFEGDDMALQRAALLQNVARYNANQGRYDVARPRYEEVFQVRVKLLGKEHPNTLTSMNNLVLASQGKYEEAEQIHRQTLGLREKVSGKEHPDTLTSMNNLASVLASQGKYEEAEQMHRQTLELREKVLGKEHPSTLRSLFHLANALKRLEKLPAAEALFRLELERCGIVYGPEHPETIGSLRNLASLLEEQGQIAEADTIRRRVASLLDSDSESGG</sequence>
<dbReference type="Pfam" id="PF01734">
    <property type="entry name" value="Patatin"/>
    <property type="match status" value="1"/>
</dbReference>
<dbReference type="InterPro" id="IPR027417">
    <property type="entry name" value="P-loop_NTPase"/>
</dbReference>
<feature type="domain" description="PNPLA" evidence="3">
    <location>
        <begin position="13"/>
        <end position="216"/>
    </location>
</feature>
<accession>A0A2J6QAY8</accession>
<feature type="short sequence motif" description="GXGXXG" evidence="2">
    <location>
        <begin position="17"/>
        <end position="22"/>
    </location>
</feature>
<dbReference type="InterPro" id="IPR053137">
    <property type="entry name" value="NLR-like"/>
</dbReference>
<organism evidence="4 5">
    <name type="scientific">Hyaloscypha hepaticicola</name>
    <dbReference type="NCBI Taxonomy" id="2082293"/>
    <lineage>
        <taxon>Eukaryota</taxon>
        <taxon>Fungi</taxon>
        <taxon>Dikarya</taxon>
        <taxon>Ascomycota</taxon>
        <taxon>Pezizomycotina</taxon>
        <taxon>Leotiomycetes</taxon>
        <taxon>Helotiales</taxon>
        <taxon>Hyaloscyphaceae</taxon>
        <taxon>Hyaloscypha</taxon>
    </lineage>
</organism>
<dbReference type="CDD" id="cd07216">
    <property type="entry name" value="Pat17_PNPLA8_PNPLA9_like3"/>
    <property type="match status" value="1"/>
</dbReference>
<keyword evidence="1 2" id="KW-0443">Lipid metabolism</keyword>
<proteinExistence type="predicted"/>
<evidence type="ECO:0000259" key="3">
    <source>
        <dbReference type="PROSITE" id="PS51635"/>
    </source>
</evidence>
<dbReference type="PANTHER" id="PTHR46082">
    <property type="entry name" value="ATP/GTP-BINDING PROTEIN-RELATED"/>
    <property type="match status" value="1"/>
</dbReference>
<evidence type="ECO:0000256" key="2">
    <source>
        <dbReference type="PROSITE-ProRule" id="PRU01161"/>
    </source>
</evidence>
<dbReference type="Gene3D" id="3.40.1090.10">
    <property type="entry name" value="Cytosolic phospholipase A2 catalytic domain"/>
    <property type="match status" value="1"/>
</dbReference>
<reference evidence="4 5" key="1">
    <citation type="submission" date="2016-05" db="EMBL/GenBank/DDBJ databases">
        <title>A degradative enzymes factory behind the ericoid mycorrhizal symbiosis.</title>
        <authorList>
            <consortium name="DOE Joint Genome Institute"/>
            <person name="Martino E."/>
            <person name="Morin E."/>
            <person name="Grelet G."/>
            <person name="Kuo A."/>
            <person name="Kohler A."/>
            <person name="Daghino S."/>
            <person name="Barry K."/>
            <person name="Choi C."/>
            <person name="Cichocki N."/>
            <person name="Clum A."/>
            <person name="Copeland A."/>
            <person name="Hainaut M."/>
            <person name="Haridas S."/>
            <person name="Labutti K."/>
            <person name="Lindquist E."/>
            <person name="Lipzen A."/>
            <person name="Khouja H.-R."/>
            <person name="Murat C."/>
            <person name="Ohm R."/>
            <person name="Olson A."/>
            <person name="Spatafora J."/>
            <person name="Veneault-Fourrey C."/>
            <person name="Henrissat B."/>
            <person name="Grigoriev I."/>
            <person name="Martin F."/>
            <person name="Perotto S."/>
        </authorList>
    </citation>
    <scope>NUCLEOTIDE SEQUENCE [LARGE SCALE GENOMIC DNA]</scope>
    <source>
        <strain evidence="4 5">UAMH 7357</strain>
    </source>
</reference>
<dbReference type="GO" id="GO:0046486">
    <property type="term" value="P:glycerolipid metabolic process"/>
    <property type="evidence" value="ECO:0007669"/>
    <property type="project" value="UniProtKB-ARBA"/>
</dbReference>
<keyword evidence="2" id="KW-0442">Lipid degradation</keyword>
<dbReference type="GO" id="GO:0016042">
    <property type="term" value="P:lipid catabolic process"/>
    <property type="evidence" value="ECO:0007669"/>
    <property type="project" value="UniProtKB-UniRule"/>
</dbReference>
<dbReference type="GO" id="GO:0043531">
    <property type="term" value="F:ADP binding"/>
    <property type="evidence" value="ECO:0007669"/>
    <property type="project" value="InterPro"/>
</dbReference>
<dbReference type="EMBL" id="KZ613475">
    <property type="protein sequence ID" value="PMD23420.1"/>
    <property type="molecule type" value="Genomic_DNA"/>
</dbReference>
<keyword evidence="5" id="KW-1185">Reference proteome</keyword>
<dbReference type="AlphaFoldDB" id="A0A2J6QAY8"/>
<name>A0A2J6QAY8_9HELO</name>
<dbReference type="InterPro" id="IPR002182">
    <property type="entry name" value="NB-ARC"/>
</dbReference>
<dbReference type="Pfam" id="PF13424">
    <property type="entry name" value="TPR_12"/>
    <property type="match status" value="3"/>
</dbReference>
<dbReference type="InterPro" id="IPR002641">
    <property type="entry name" value="PNPLA_dom"/>
</dbReference>
<dbReference type="Pfam" id="PF00931">
    <property type="entry name" value="NB-ARC"/>
    <property type="match status" value="1"/>
</dbReference>
<evidence type="ECO:0000313" key="5">
    <source>
        <dbReference type="Proteomes" id="UP000235672"/>
    </source>
</evidence>
<feature type="active site" description="Nucleophile" evidence="2">
    <location>
        <position position="59"/>
    </location>
</feature>
<dbReference type="Proteomes" id="UP000235672">
    <property type="component" value="Unassembled WGS sequence"/>
</dbReference>
<dbReference type="OrthoDB" id="626167at2759"/>
<evidence type="ECO:0000313" key="4">
    <source>
        <dbReference type="EMBL" id="PMD23420.1"/>
    </source>
</evidence>
<dbReference type="InterPro" id="IPR011990">
    <property type="entry name" value="TPR-like_helical_dom_sf"/>
</dbReference>
<keyword evidence="2" id="KW-0378">Hydrolase</keyword>
<evidence type="ECO:0000256" key="1">
    <source>
        <dbReference type="ARBA" id="ARBA00023098"/>
    </source>
</evidence>
<protein>
    <submittedName>
        <fullName evidence="4">FabD/lysophospholipase-like protein</fullName>
    </submittedName>
</protein>
<dbReference type="GO" id="GO:0016787">
    <property type="term" value="F:hydrolase activity"/>
    <property type="evidence" value="ECO:0007669"/>
    <property type="project" value="UniProtKB-UniRule"/>
</dbReference>
<dbReference type="SUPFAM" id="SSF52151">
    <property type="entry name" value="FabD/lysophospholipase-like"/>
    <property type="match status" value="1"/>
</dbReference>
<feature type="short sequence motif" description="GXSXG" evidence="2">
    <location>
        <begin position="57"/>
        <end position="61"/>
    </location>
</feature>
<dbReference type="InterPro" id="IPR016035">
    <property type="entry name" value="Acyl_Trfase/lysoPLipase"/>
</dbReference>
<dbReference type="SUPFAM" id="SSF52540">
    <property type="entry name" value="P-loop containing nucleoside triphosphate hydrolases"/>
    <property type="match status" value="1"/>
</dbReference>
<dbReference type="PROSITE" id="PS51635">
    <property type="entry name" value="PNPLA"/>
    <property type="match status" value="1"/>
</dbReference>
<dbReference type="SUPFAM" id="SSF48452">
    <property type="entry name" value="TPR-like"/>
    <property type="match status" value="1"/>
</dbReference>
<gene>
    <name evidence="4" type="ORF">NA56DRAFT_678437</name>
</gene>
<feature type="active site" description="Proton acceptor" evidence="2">
    <location>
        <position position="203"/>
    </location>
</feature>
<dbReference type="PANTHER" id="PTHR46082:SF6">
    <property type="entry name" value="AAA+ ATPASE DOMAIN-CONTAINING PROTEIN-RELATED"/>
    <property type="match status" value="1"/>
</dbReference>